<dbReference type="RefSeq" id="WP_129678318.1">
    <property type="nucleotide sequence ID" value="NZ_VCIA01000002.1"/>
</dbReference>
<evidence type="ECO:0000313" key="3">
    <source>
        <dbReference type="Proteomes" id="UP000306980"/>
    </source>
</evidence>
<dbReference type="OrthoDB" id="2967938at2"/>
<sequence>MKTYTVETAFDLLKDYKITTHIESVRRWLREGKIKGTPPKSRKEGWLIQEEDLLHFIQSRLPDEIPVASPHTTTDVKGTDREAIRAEMWWELVRKNIFEDLLEVKKTQVRDAVNHMGLSKTFERDAWGIIQEHKRGYASPRIPYLLDAALFNGQRIMLDTTYENKDEQVVFAVLEYLRQKKTKAI</sequence>
<accession>A0A5S3R670</accession>
<evidence type="ECO:0000313" key="1">
    <source>
        <dbReference type="EMBL" id="TMN18802.1"/>
    </source>
</evidence>
<dbReference type="EMBL" id="VCIA01000002">
    <property type="protein sequence ID" value="TMN18830.1"/>
    <property type="molecule type" value="Genomic_DNA"/>
</dbReference>
<dbReference type="EMBL" id="VCIA01000002">
    <property type="protein sequence ID" value="TMN18802.1"/>
    <property type="molecule type" value="Genomic_DNA"/>
</dbReference>
<dbReference type="Proteomes" id="UP000306980">
    <property type="component" value="Unassembled WGS sequence"/>
</dbReference>
<name>A0A5S3R670_9BACI</name>
<organism evidence="2 3">
    <name type="scientific">Lentibacillus cibarius</name>
    <dbReference type="NCBI Taxonomy" id="2583219"/>
    <lineage>
        <taxon>Bacteria</taxon>
        <taxon>Bacillati</taxon>
        <taxon>Bacillota</taxon>
        <taxon>Bacilli</taxon>
        <taxon>Bacillales</taxon>
        <taxon>Bacillaceae</taxon>
        <taxon>Lentibacillus</taxon>
    </lineage>
</organism>
<proteinExistence type="predicted"/>
<protein>
    <recommendedName>
        <fullName evidence="4">Helix-turn-helix domain-containing protein</fullName>
    </recommendedName>
</protein>
<evidence type="ECO:0008006" key="4">
    <source>
        <dbReference type="Google" id="ProtNLM"/>
    </source>
</evidence>
<evidence type="ECO:0000313" key="2">
    <source>
        <dbReference type="EMBL" id="TMN18830.1"/>
    </source>
</evidence>
<reference evidence="2 3" key="1">
    <citation type="submission" date="2019-05" db="EMBL/GenBank/DDBJ databases">
        <title>Genomic analysis of Lentibacillus sp. NKC220-2.</title>
        <authorList>
            <person name="Oh Y.J."/>
        </authorList>
    </citation>
    <scope>NUCLEOTIDE SEQUENCE [LARGE SCALE GENOMIC DNA]</scope>
    <source>
        <strain evidence="2 3">NKC220-2</strain>
    </source>
</reference>
<dbReference type="AlphaFoldDB" id="A0A5S3R670"/>
<gene>
    <name evidence="1" type="ORF">FFL34_17775</name>
    <name evidence="2" type="ORF">FFL34_17940</name>
</gene>
<comment type="caution">
    <text evidence="2">The sequence shown here is derived from an EMBL/GenBank/DDBJ whole genome shotgun (WGS) entry which is preliminary data.</text>
</comment>